<evidence type="ECO:0008006" key="2">
    <source>
        <dbReference type="Google" id="ProtNLM"/>
    </source>
</evidence>
<gene>
    <name evidence="1" type="ORF">ENJ40_07360</name>
</gene>
<evidence type="ECO:0000313" key="1">
    <source>
        <dbReference type="EMBL" id="HFC98256.1"/>
    </source>
</evidence>
<protein>
    <recommendedName>
        <fullName evidence="2">Phage tail tape measure protein</fullName>
    </recommendedName>
</protein>
<reference evidence="1" key="1">
    <citation type="journal article" date="2020" name="mSystems">
        <title>Genome- and Community-Level Interaction Insights into Carbon Utilization and Element Cycling Functions of Hydrothermarchaeota in Hydrothermal Sediment.</title>
        <authorList>
            <person name="Zhou Z."/>
            <person name="Liu Y."/>
            <person name="Xu W."/>
            <person name="Pan J."/>
            <person name="Luo Z.H."/>
            <person name="Li M."/>
        </authorList>
    </citation>
    <scope>NUCLEOTIDE SEQUENCE [LARGE SCALE GENOMIC DNA]</scope>
    <source>
        <strain evidence="1">HyVt-483</strain>
    </source>
</reference>
<organism evidence="1">
    <name type="scientific">Thermosulfurimonas dismutans</name>
    <dbReference type="NCBI Taxonomy" id="999894"/>
    <lineage>
        <taxon>Bacteria</taxon>
        <taxon>Pseudomonadati</taxon>
        <taxon>Thermodesulfobacteriota</taxon>
        <taxon>Thermodesulfobacteria</taxon>
        <taxon>Thermodesulfobacteriales</taxon>
        <taxon>Thermodesulfobacteriaceae</taxon>
        <taxon>Thermosulfurimonas</taxon>
    </lineage>
</organism>
<comment type="caution">
    <text evidence="1">The sequence shown here is derived from an EMBL/GenBank/DDBJ whole genome shotgun (WGS) entry which is preliminary data.</text>
</comment>
<dbReference type="AlphaFoldDB" id="A0A7C3CL03"/>
<accession>A0A7C3CL03</accession>
<proteinExistence type="predicted"/>
<dbReference type="EMBL" id="DRMH01000099">
    <property type="protein sequence ID" value="HFC98256.1"/>
    <property type="molecule type" value="Genomic_DNA"/>
</dbReference>
<dbReference type="Proteomes" id="UP000886043">
    <property type="component" value="Unassembled WGS sequence"/>
</dbReference>
<sequence length="251" mass="27760">MVALATALWWLHKRFGLFSGALRRLTEGLSWFKEKVLALGTWLKEHWQAVLKVFLFTNPITAPIMALNKLVEYVSGLSLFEAGRKILLTLVEGLKSVALEPVKAVKSVMEKIRGLLPFSPARWGPLADLHLTGRRLMETVAAGIEPGLLVSKLTGALSVLRSVLVEPLVPLFLPAPAPAMASEMLARRTYTGSPLSINIELRQEIHVPGGPEKGVIEHTLRASAREFEEAVYRALIRVLERNRRLSFSGEA</sequence>
<name>A0A7C3CL03_9BACT</name>